<dbReference type="InterPro" id="IPR023885">
    <property type="entry name" value="4Fe4S-binding_SPASM_dom"/>
</dbReference>
<protein>
    <recommendedName>
        <fullName evidence="1">4Fe4S-binding SPASM domain-containing protein</fullName>
    </recommendedName>
</protein>
<sequence length="116" mass="13624">MNCYAGQMEGVIYPNGDVAFCEFVKPVGNLRKQNYDLKGIWRSERAEKYRRLTKDCACIHGCNLKSAIQCEEEYVYQVLRKRSFTKNLKRFIDFFLDMALTLKTYIRFGGLKKSEI</sequence>
<gene>
    <name evidence="2" type="ORF">AKJ65_06125</name>
</gene>
<comment type="caution">
    <text evidence="2">The sequence shown here is derived from an EMBL/GenBank/DDBJ whole genome shotgun (WGS) entry which is preliminary data.</text>
</comment>
<evidence type="ECO:0000313" key="3">
    <source>
        <dbReference type="Proteomes" id="UP000070284"/>
    </source>
</evidence>
<organism evidence="2 3">
    <name type="scientific">candidate division MSBL1 archaeon SCGC-AAA259E19</name>
    <dbReference type="NCBI Taxonomy" id="1698264"/>
    <lineage>
        <taxon>Archaea</taxon>
        <taxon>Methanobacteriati</taxon>
        <taxon>Methanobacteriota</taxon>
        <taxon>candidate division MSBL1</taxon>
    </lineage>
</organism>
<feature type="domain" description="4Fe4S-binding SPASM" evidence="1">
    <location>
        <begin position="3"/>
        <end position="58"/>
    </location>
</feature>
<evidence type="ECO:0000259" key="1">
    <source>
        <dbReference type="Pfam" id="PF13186"/>
    </source>
</evidence>
<accession>A0A133UHQ0</accession>
<evidence type="ECO:0000313" key="2">
    <source>
        <dbReference type="EMBL" id="KXA93650.1"/>
    </source>
</evidence>
<dbReference type="InterPro" id="IPR013785">
    <property type="entry name" value="Aldolase_TIM"/>
</dbReference>
<reference evidence="2 3" key="1">
    <citation type="journal article" date="2016" name="Sci. Rep.">
        <title>Metabolic traits of an uncultured archaeal lineage -MSBL1- from brine pools of the Red Sea.</title>
        <authorList>
            <person name="Mwirichia R."/>
            <person name="Alam I."/>
            <person name="Rashid M."/>
            <person name="Vinu M."/>
            <person name="Ba-Alawi W."/>
            <person name="Anthony Kamau A."/>
            <person name="Kamanda Ngugi D."/>
            <person name="Goker M."/>
            <person name="Klenk H.P."/>
            <person name="Bajic V."/>
            <person name="Stingl U."/>
        </authorList>
    </citation>
    <scope>NUCLEOTIDE SEQUENCE [LARGE SCALE GENOMIC DNA]</scope>
    <source>
        <strain evidence="2">SCGC-AAA259E19</strain>
    </source>
</reference>
<proteinExistence type="predicted"/>
<dbReference type="Gene3D" id="3.20.20.70">
    <property type="entry name" value="Aldolase class I"/>
    <property type="match status" value="1"/>
</dbReference>
<dbReference type="CDD" id="cd21109">
    <property type="entry name" value="SPASM"/>
    <property type="match status" value="1"/>
</dbReference>
<dbReference type="Pfam" id="PF13186">
    <property type="entry name" value="SPASM"/>
    <property type="match status" value="1"/>
</dbReference>
<name>A0A133UHQ0_9EURY</name>
<keyword evidence="3" id="KW-1185">Reference proteome</keyword>
<dbReference type="EMBL" id="LHXO01000104">
    <property type="protein sequence ID" value="KXA93650.1"/>
    <property type="molecule type" value="Genomic_DNA"/>
</dbReference>
<dbReference type="AlphaFoldDB" id="A0A133UHQ0"/>
<dbReference type="Proteomes" id="UP000070284">
    <property type="component" value="Unassembled WGS sequence"/>
</dbReference>